<reference evidence="2 3" key="1">
    <citation type="submission" date="2020-08" db="EMBL/GenBank/DDBJ databases">
        <title>Genomic Encyclopedia of Type Strains, Phase IV (KMG-IV): sequencing the most valuable type-strain genomes for metagenomic binning, comparative biology and taxonomic classification.</title>
        <authorList>
            <person name="Goeker M."/>
        </authorList>
    </citation>
    <scope>NUCLEOTIDE SEQUENCE [LARGE SCALE GENOMIC DNA]</scope>
    <source>
        <strain evidence="2 3">DSM 103570</strain>
    </source>
</reference>
<sequence length="142" mass="15441">MATEAMIGYLSTYAIHDGADPGVFTEIGEVTEITPGEESTDRVDVTHMQSPDRRREFISGLIDPGEASFTINWVPGSETDILLRELQASGDKRDHKITFPNGVTVTFEASVLTYSKSMPIDDRMTATITVAPSGAETWTEAA</sequence>
<dbReference type="Pfam" id="PF16461">
    <property type="entry name" value="Phage_TTP_12"/>
    <property type="match status" value="1"/>
</dbReference>
<dbReference type="RefSeq" id="WP_183206104.1">
    <property type="nucleotide sequence ID" value="NZ_JAAAMM010000001.1"/>
</dbReference>
<feature type="domain" description="Lambda phage tail tube protein N-terminal" evidence="1">
    <location>
        <begin position="23"/>
        <end position="139"/>
    </location>
</feature>
<dbReference type="InterPro" id="IPR032494">
    <property type="entry name" value="Phage_TTP_N"/>
</dbReference>
<gene>
    <name evidence="2" type="ORF">GGR03_000640</name>
</gene>
<organism evidence="2 3">
    <name type="scientific">Aurantimonas endophytica</name>
    <dbReference type="NCBI Taxonomy" id="1522175"/>
    <lineage>
        <taxon>Bacteria</taxon>
        <taxon>Pseudomonadati</taxon>
        <taxon>Pseudomonadota</taxon>
        <taxon>Alphaproteobacteria</taxon>
        <taxon>Hyphomicrobiales</taxon>
        <taxon>Aurantimonadaceae</taxon>
        <taxon>Aurantimonas</taxon>
    </lineage>
</organism>
<evidence type="ECO:0000313" key="3">
    <source>
        <dbReference type="Proteomes" id="UP000588647"/>
    </source>
</evidence>
<comment type="caution">
    <text evidence="2">The sequence shown here is derived from an EMBL/GenBank/DDBJ whole genome shotgun (WGS) entry which is preliminary data.</text>
</comment>
<evidence type="ECO:0000313" key="2">
    <source>
        <dbReference type="EMBL" id="MBB4001593.1"/>
    </source>
</evidence>
<name>A0A7W6MN73_9HYPH</name>
<accession>A0A7W6MN73</accession>
<proteinExistence type="predicted"/>
<dbReference type="Gene3D" id="4.10.410.40">
    <property type="match status" value="1"/>
</dbReference>
<evidence type="ECO:0000259" key="1">
    <source>
        <dbReference type="Pfam" id="PF16461"/>
    </source>
</evidence>
<protein>
    <submittedName>
        <fullName evidence="2">Putative secreted protein</fullName>
    </submittedName>
</protein>
<dbReference type="EMBL" id="JACIEM010000001">
    <property type="protein sequence ID" value="MBB4001593.1"/>
    <property type="molecule type" value="Genomic_DNA"/>
</dbReference>
<dbReference type="AlphaFoldDB" id="A0A7W6MN73"/>
<keyword evidence="3" id="KW-1185">Reference proteome</keyword>
<dbReference type="Proteomes" id="UP000588647">
    <property type="component" value="Unassembled WGS sequence"/>
</dbReference>